<name>A0A6J4QTJ6_9ACTN</name>
<feature type="region of interest" description="Disordered" evidence="1">
    <location>
        <begin position="29"/>
        <end position="95"/>
    </location>
</feature>
<dbReference type="EMBL" id="CADCUW010000651">
    <property type="protein sequence ID" value="CAA9454323.1"/>
    <property type="molecule type" value="Genomic_DNA"/>
</dbReference>
<evidence type="ECO:0000256" key="1">
    <source>
        <dbReference type="SAM" id="MobiDB-lite"/>
    </source>
</evidence>
<sequence>DRRHRRRHRHHLPLVRFVPRDGVLRVGGHLRRGPASAGAVRGGRPLGPRARGLGGWRGGRRVARHRRPRPSGPAGRPGRPGAGGRTSLAQHRQGV</sequence>
<feature type="non-terminal residue" evidence="2">
    <location>
        <position position="1"/>
    </location>
</feature>
<reference evidence="2" key="1">
    <citation type="submission" date="2020-02" db="EMBL/GenBank/DDBJ databases">
        <authorList>
            <person name="Meier V. D."/>
        </authorList>
    </citation>
    <scope>NUCLEOTIDE SEQUENCE</scope>
    <source>
        <strain evidence="2">AVDCRST_MAG01</strain>
    </source>
</reference>
<evidence type="ECO:0000313" key="2">
    <source>
        <dbReference type="EMBL" id="CAA9454323.1"/>
    </source>
</evidence>
<feature type="compositionally biased region" description="Basic residues" evidence="1">
    <location>
        <begin position="58"/>
        <end position="69"/>
    </location>
</feature>
<proteinExistence type="predicted"/>
<dbReference type="AlphaFoldDB" id="A0A6J4QTJ6"/>
<gene>
    <name evidence="2" type="ORF">AVDCRST_MAG01-01-4973</name>
</gene>
<accession>A0A6J4QTJ6</accession>
<protein>
    <submittedName>
        <fullName evidence="2">Uncharacterized protein</fullName>
    </submittedName>
</protein>
<feature type="non-terminal residue" evidence="2">
    <location>
        <position position="95"/>
    </location>
</feature>
<organism evidence="2">
    <name type="scientific">uncultured Rubrobacteraceae bacterium</name>
    <dbReference type="NCBI Taxonomy" id="349277"/>
    <lineage>
        <taxon>Bacteria</taxon>
        <taxon>Bacillati</taxon>
        <taxon>Actinomycetota</taxon>
        <taxon>Rubrobacteria</taxon>
        <taxon>Rubrobacterales</taxon>
        <taxon>Rubrobacteraceae</taxon>
        <taxon>environmental samples</taxon>
    </lineage>
</organism>